<name>A0A6G1F2W8_9ORYZ</name>
<sequence>MVHNVGDYKAAETKASKGARPTRVEAKGGTHAVAADPAHPERVAKGHIDKSYQARNPELARYLAAFRRAETHFRGVTVAGTLRANIADADALAKAAAANTPLPLHVMYEVLSTPAARPSDTLPSTMAIINTTPD</sequence>
<evidence type="ECO:0000313" key="3">
    <source>
        <dbReference type="Proteomes" id="UP000479710"/>
    </source>
</evidence>
<keyword evidence="3" id="KW-1185">Reference proteome</keyword>
<reference evidence="2 3" key="1">
    <citation type="submission" date="2019-11" db="EMBL/GenBank/DDBJ databases">
        <title>Whole genome sequence of Oryza granulata.</title>
        <authorList>
            <person name="Li W."/>
        </authorList>
    </citation>
    <scope>NUCLEOTIDE SEQUENCE [LARGE SCALE GENOMIC DNA]</scope>
    <source>
        <strain evidence="3">cv. Menghai</strain>
        <tissue evidence="2">Leaf</tissue>
    </source>
</reference>
<evidence type="ECO:0000313" key="2">
    <source>
        <dbReference type="EMBL" id="KAF0931185.1"/>
    </source>
</evidence>
<dbReference type="AlphaFoldDB" id="A0A6G1F2W8"/>
<accession>A0A6G1F2W8</accession>
<dbReference type="EMBL" id="SPHZ02000001">
    <property type="protein sequence ID" value="KAF0931185.1"/>
    <property type="molecule type" value="Genomic_DNA"/>
</dbReference>
<comment type="caution">
    <text evidence="2">The sequence shown here is derived from an EMBL/GenBank/DDBJ whole genome shotgun (WGS) entry which is preliminary data.</text>
</comment>
<proteinExistence type="predicted"/>
<gene>
    <name evidence="2" type="ORF">E2562_002534</name>
</gene>
<feature type="region of interest" description="Disordered" evidence="1">
    <location>
        <begin position="1"/>
        <end position="50"/>
    </location>
</feature>
<dbReference type="OrthoDB" id="782197at2759"/>
<feature type="compositionally biased region" description="Basic and acidic residues" evidence="1">
    <location>
        <begin position="38"/>
        <end position="50"/>
    </location>
</feature>
<evidence type="ECO:0000256" key="1">
    <source>
        <dbReference type="SAM" id="MobiDB-lite"/>
    </source>
</evidence>
<dbReference type="Proteomes" id="UP000479710">
    <property type="component" value="Unassembled WGS sequence"/>
</dbReference>
<protein>
    <submittedName>
        <fullName evidence="2">Uncharacterized protein</fullName>
    </submittedName>
</protein>
<organism evidence="2 3">
    <name type="scientific">Oryza meyeriana var. granulata</name>
    <dbReference type="NCBI Taxonomy" id="110450"/>
    <lineage>
        <taxon>Eukaryota</taxon>
        <taxon>Viridiplantae</taxon>
        <taxon>Streptophyta</taxon>
        <taxon>Embryophyta</taxon>
        <taxon>Tracheophyta</taxon>
        <taxon>Spermatophyta</taxon>
        <taxon>Magnoliopsida</taxon>
        <taxon>Liliopsida</taxon>
        <taxon>Poales</taxon>
        <taxon>Poaceae</taxon>
        <taxon>BOP clade</taxon>
        <taxon>Oryzoideae</taxon>
        <taxon>Oryzeae</taxon>
        <taxon>Oryzinae</taxon>
        <taxon>Oryza</taxon>
        <taxon>Oryza meyeriana</taxon>
    </lineage>
</organism>